<feature type="transmembrane region" description="Helical" evidence="1">
    <location>
        <begin position="73"/>
        <end position="89"/>
    </location>
</feature>
<name>A0A8S1QYJ7_9CILI</name>
<accession>A0A8S1QYJ7</accession>
<dbReference type="AlphaFoldDB" id="A0A8S1QYJ7"/>
<keyword evidence="1" id="KW-0812">Transmembrane</keyword>
<keyword evidence="1" id="KW-1133">Transmembrane helix</keyword>
<evidence type="ECO:0000256" key="1">
    <source>
        <dbReference type="SAM" id="Phobius"/>
    </source>
</evidence>
<dbReference type="Proteomes" id="UP000692954">
    <property type="component" value="Unassembled WGS sequence"/>
</dbReference>
<reference evidence="2" key="1">
    <citation type="submission" date="2021-01" db="EMBL/GenBank/DDBJ databases">
        <authorList>
            <consortium name="Genoscope - CEA"/>
            <person name="William W."/>
        </authorList>
    </citation>
    <scope>NUCLEOTIDE SEQUENCE</scope>
</reference>
<comment type="caution">
    <text evidence="2">The sequence shown here is derived from an EMBL/GenBank/DDBJ whole genome shotgun (WGS) entry which is preliminary data.</text>
</comment>
<evidence type="ECO:0000313" key="2">
    <source>
        <dbReference type="EMBL" id="CAD8119570.1"/>
    </source>
</evidence>
<evidence type="ECO:0008006" key="4">
    <source>
        <dbReference type="Google" id="ProtNLM"/>
    </source>
</evidence>
<keyword evidence="1" id="KW-0472">Membrane</keyword>
<organism evidence="2 3">
    <name type="scientific">Paramecium sonneborni</name>
    <dbReference type="NCBI Taxonomy" id="65129"/>
    <lineage>
        <taxon>Eukaryota</taxon>
        <taxon>Sar</taxon>
        <taxon>Alveolata</taxon>
        <taxon>Ciliophora</taxon>
        <taxon>Intramacronucleata</taxon>
        <taxon>Oligohymenophorea</taxon>
        <taxon>Peniculida</taxon>
        <taxon>Parameciidae</taxon>
        <taxon>Paramecium</taxon>
    </lineage>
</organism>
<proteinExistence type="predicted"/>
<protein>
    <recommendedName>
        <fullName evidence="4">Transmembrane protein</fullName>
    </recommendedName>
</protein>
<sequence length="141" mass="16801">MLRFLDYYQQIPIFNSQSYQLFAIINIKIFQLKSLKILNPKHSLRFKIMVFKDQEVYTKKCKYYKKFTSNRKIVLALVHMIYLLFISFLNSQQIKEIGNAKRGQFIIQYIFPSLTANHSHVMSQKHNDGSLKQFLLEFAVP</sequence>
<evidence type="ECO:0000313" key="3">
    <source>
        <dbReference type="Proteomes" id="UP000692954"/>
    </source>
</evidence>
<dbReference type="EMBL" id="CAJJDN010000121">
    <property type="protein sequence ID" value="CAD8119570.1"/>
    <property type="molecule type" value="Genomic_DNA"/>
</dbReference>
<gene>
    <name evidence="2" type="ORF">PSON_ATCC_30995.1.T1210195</name>
</gene>
<keyword evidence="3" id="KW-1185">Reference proteome</keyword>